<proteinExistence type="inferred from homology"/>
<dbReference type="Proteomes" id="UP000282971">
    <property type="component" value="Unassembled WGS sequence"/>
</dbReference>
<dbReference type="InterPro" id="IPR010497">
    <property type="entry name" value="Epoxide_hydro_N"/>
</dbReference>
<dbReference type="PANTHER" id="PTHR21661:SF35">
    <property type="entry name" value="EPOXIDE HYDROLASE"/>
    <property type="match status" value="1"/>
</dbReference>
<dbReference type="PANTHER" id="PTHR21661">
    <property type="entry name" value="EPOXIDE HYDROLASE 1-RELATED"/>
    <property type="match status" value="1"/>
</dbReference>
<feature type="domain" description="Epoxide hydrolase N-terminal" evidence="5">
    <location>
        <begin position="9"/>
        <end position="114"/>
    </location>
</feature>
<dbReference type="InterPro" id="IPR029058">
    <property type="entry name" value="AB_hydrolase_fold"/>
</dbReference>
<evidence type="ECO:0000256" key="2">
    <source>
        <dbReference type="ARBA" id="ARBA00022797"/>
    </source>
</evidence>
<dbReference type="GO" id="GO:0004301">
    <property type="term" value="F:epoxide hydrolase activity"/>
    <property type="evidence" value="ECO:0007669"/>
    <property type="project" value="TreeGrafter"/>
</dbReference>
<evidence type="ECO:0000256" key="4">
    <source>
        <dbReference type="PIRSR" id="PIRSR001112-1"/>
    </source>
</evidence>
<feature type="active site" description="Proton acceptor" evidence="4">
    <location>
        <position position="361"/>
    </location>
</feature>
<dbReference type="GO" id="GO:0097176">
    <property type="term" value="P:epoxide metabolic process"/>
    <property type="evidence" value="ECO:0007669"/>
    <property type="project" value="TreeGrafter"/>
</dbReference>
<accession>A0A437LYV1</accession>
<dbReference type="Gene3D" id="3.40.50.1820">
    <property type="entry name" value="alpha/beta hydrolase"/>
    <property type="match status" value="1"/>
</dbReference>
<gene>
    <name evidence="6" type="ORF">EOD43_18565</name>
</gene>
<feature type="active site" description="Nucleophile" evidence="4">
    <location>
        <position position="183"/>
    </location>
</feature>
<dbReference type="EMBL" id="SACN01000003">
    <property type="protein sequence ID" value="RVT90545.1"/>
    <property type="molecule type" value="Genomic_DNA"/>
</dbReference>
<dbReference type="OrthoDB" id="27092at2"/>
<comment type="similarity">
    <text evidence="1">Belongs to the peptidase S33 family.</text>
</comment>
<organism evidence="6 7">
    <name type="scientific">Sphingomonas crocodyli</name>
    <dbReference type="NCBI Taxonomy" id="1979270"/>
    <lineage>
        <taxon>Bacteria</taxon>
        <taxon>Pseudomonadati</taxon>
        <taxon>Pseudomonadota</taxon>
        <taxon>Alphaproteobacteria</taxon>
        <taxon>Sphingomonadales</taxon>
        <taxon>Sphingomonadaceae</taxon>
        <taxon>Sphingomonas</taxon>
    </lineage>
</organism>
<dbReference type="InterPro" id="IPR000639">
    <property type="entry name" value="Epox_hydrolase-like"/>
</dbReference>
<dbReference type="Pfam" id="PF06441">
    <property type="entry name" value="EHN"/>
    <property type="match status" value="1"/>
</dbReference>
<name>A0A437LYV1_9SPHN</name>
<keyword evidence="7" id="KW-1185">Reference proteome</keyword>
<keyword evidence="2" id="KW-0058">Aromatic hydrocarbons catabolism</keyword>
<dbReference type="InterPro" id="IPR016292">
    <property type="entry name" value="Epoxide_hydrolase"/>
</dbReference>
<dbReference type="SUPFAM" id="SSF53474">
    <property type="entry name" value="alpha/beta-Hydrolases"/>
    <property type="match status" value="1"/>
</dbReference>
<evidence type="ECO:0000313" key="6">
    <source>
        <dbReference type="EMBL" id="RVT90545.1"/>
    </source>
</evidence>
<protein>
    <submittedName>
        <fullName evidence="6">Epoxide hydrolase</fullName>
    </submittedName>
</protein>
<dbReference type="PRINTS" id="PR00412">
    <property type="entry name" value="EPOXHYDRLASE"/>
</dbReference>
<dbReference type="PIRSF" id="PIRSF001112">
    <property type="entry name" value="Epoxide_hydrolase"/>
    <property type="match status" value="1"/>
</dbReference>
<evidence type="ECO:0000259" key="5">
    <source>
        <dbReference type="Pfam" id="PF06441"/>
    </source>
</evidence>
<keyword evidence="3 6" id="KW-0378">Hydrolase</keyword>
<reference evidence="6 7" key="1">
    <citation type="submission" date="2019-01" db="EMBL/GenBank/DDBJ databases">
        <authorList>
            <person name="Chen W.-M."/>
        </authorList>
    </citation>
    <scope>NUCLEOTIDE SEQUENCE [LARGE SCALE GENOMIC DNA]</scope>
    <source>
        <strain evidence="6 7">CCP-7</strain>
    </source>
</reference>
<sequence length="387" mass="43412">MSLVQHDAIQPLRLAVPQQQLDDLAARLDMTRWPDRETGEGWFQGVPLDEMKALCNHWRHHYDWRRCEAEINRRGSSTTTIDGLAIHFLHIRSAEPSATPLLLTHGWPGSIVEFLKVIDALADPVRHGGEAADAFHLVIPSIPGYGFSDKPRERGWNIERIARAWAVLMERLGYADYIAQGGDWGAGISQAMGAQAPAGLAAIHLNLPLGFPSEAERGALDPAETAVIAQFTDHQLYNRAYSEVQRTKPQSLGYGLADSPVAQAAWIYEKFFLWTDCGGHPTHVLHYDEILDNIMLYWLTNSGTSAARLYHESSTNFAGHQVTIPVGVSSFPKEILRSTRKWTERLYPRFVSWTEPARGGHFAAFEQPDLFVDELRRFRTALATHLS</sequence>
<evidence type="ECO:0000313" key="7">
    <source>
        <dbReference type="Proteomes" id="UP000282971"/>
    </source>
</evidence>
<dbReference type="AlphaFoldDB" id="A0A437LYV1"/>
<evidence type="ECO:0000256" key="1">
    <source>
        <dbReference type="ARBA" id="ARBA00010088"/>
    </source>
</evidence>
<feature type="active site" description="Proton donor" evidence="4">
    <location>
        <position position="310"/>
    </location>
</feature>
<comment type="caution">
    <text evidence="6">The sequence shown here is derived from an EMBL/GenBank/DDBJ whole genome shotgun (WGS) entry which is preliminary data.</text>
</comment>
<evidence type="ECO:0000256" key="3">
    <source>
        <dbReference type="ARBA" id="ARBA00022801"/>
    </source>
</evidence>